<dbReference type="AlphaFoldDB" id="A0A397RW65"/>
<dbReference type="OrthoDB" id="3191472at2"/>
<feature type="region of interest" description="Disordered" evidence="1">
    <location>
        <begin position="188"/>
        <end position="217"/>
    </location>
</feature>
<evidence type="ECO:0000313" key="3">
    <source>
        <dbReference type="Proteomes" id="UP000266506"/>
    </source>
</evidence>
<evidence type="ECO:0000313" key="2">
    <source>
        <dbReference type="EMBL" id="RIA77978.1"/>
    </source>
</evidence>
<dbReference type="InterPro" id="IPR014975">
    <property type="entry name" value="DUF1836"/>
</dbReference>
<proteinExistence type="predicted"/>
<comment type="caution">
    <text evidence="2">The sequence shown here is derived from an EMBL/GenBank/DDBJ whole genome shotgun (WGS) entry which is preliminary data.</text>
</comment>
<dbReference type="EMBL" id="QXEV01000004">
    <property type="protein sequence ID" value="RIA77978.1"/>
    <property type="molecule type" value="Genomic_DNA"/>
</dbReference>
<dbReference type="InParanoid" id="A0A397RW65"/>
<reference evidence="2 3" key="1">
    <citation type="submission" date="2018-08" db="EMBL/GenBank/DDBJ databases">
        <title>Genomic Encyclopedia of Archaeal and Bacterial Type Strains, Phase II (KMG-II): from individual species to whole genera.</title>
        <authorList>
            <person name="Goeker M."/>
        </authorList>
    </citation>
    <scope>NUCLEOTIDE SEQUENCE [LARGE SCALE GENOMIC DNA]</scope>
    <source>
        <strain evidence="2 3">ATCC 27112</strain>
    </source>
</reference>
<name>A0A397RW65_9MOLU</name>
<gene>
    <name evidence="2" type="ORF">EI71_00555</name>
</gene>
<dbReference type="RefSeq" id="WP_119015724.1">
    <property type="nucleotide sequence ID" value="NZ_QXEV01000004.1"/>
</dbReference>
<protein>
    <submittedName>
        <fullName evidence="2">Uncharacterized protein DUF1836</fullName>
    </submittedName>
</protein>
<dbReference type="Pfam" id="PF08876">
    <property type="entry name" value="DUF1836"/>
    <property type="match status" value="1"/>
</dbReference>
<accession>A0A397RW65</accession>
<evidence type="ECO:0000256" key="1">
    <source>
        <dbReference type="SAM" id="MobiDB-lite"/>
    </source>
</evidence>
<dbReference type="PANTHER" id="PTHR40056">
    <property type="entry name" value="HYPOTHETICAL CYTOSOLIC PROTEIN"/>
    <property type="match status" value="1"/>
</dbReference>
<dbReference type="Proteomes" id="UP000266506">
    <property type="component" value="Unassembled WGS sequence"/>
</dbReference>
<feature type="compositionally biased region" description="Polar residues" evidence="1">
    <location>
        <begin position="206"/>
        <end position="217"/>
    </location>
</feature>
<organism evidence="2 3">
    <name type="scientific">Anaeroplasma bactoclasticum</name>
    <dbReference type="NCBI Taxonomy" id="2088"/>
    <lineage>
        <taxon>Bacteria</taxon>
        <taxon>Bacillati</taxon>
        <taxon>Mycoplasmatota</taxon>
        <taxon>Mollicutes</taxon>
        <taxon>Anaeroplasmatales</taxon>
        <taxon>Anaeroplasmataceae</taxon>
        <taxon>Anaeroplasma</taxon>
    </lineage>
</organism>
<feature type="compositionally biased region" description="Basic and acidic residues" evidence="1">
    <location>
        <begin position="188"/>
        <end position="202"/>
    </location>
</feature>
<dbReference type="PANTHER" id="PTHR40056:SF1">
    <property type="entry name" value="DUF1836 DOMAIN-CONTAINING PROTEIN"/>
    <property type="match status" value="1"/>
</dbReference>
<sequence length="217" mass="25400">MDSIKKALENWMNELNNFSFKDYEQLPDLDLYMDQVIQFLDKQLYIFQTSTMDKQITPSMINNYVKGEVLPSPISKKYNKEHLALIEEICTLKQVLSIAEVKQIIDSEYKDQTTKAEIFNKFNHLNNKKLDSSVEEAFKHLNDIEENDTKALTELAMDFAMTANTYIQISKRILYLIRAYEIAEKAKEAMEKKKEKKEKKDEEALDNTSSLEESVEE</sequence>
<keyword evidence="3" id="KW-1185">Reference proteome</keyword>